<gene>
    <name evidence="2" type="ordered locus">Tery_2950</name>
</gene>
<dbReference type="Gene3D" id="3.90.550.10">
    <property type="entry name" value="Spore Coat Polysaccharide Biosynthesis Protein SpsA, Chain A"/>
    <property type="match status" value="1"/>
</dbReference>
<dbReference type="RefSeq" id="WP_011612470.1">
    <property type="nucleotide sequence ID" value="NC_008312.1"/>
</dbReference>
<dbReference type="STRING" id="203124.Tery_2950"/>
<protein>
    <submittedName>
        <fullName evidence="2">Glycosyl transferase, family 2</fullName>
    </submittedName>
</protein>
<dbReference type="Pfam" id="PF00535">
    <property type="entry name" value="Glycos_transf_2"/>
    <property type="match status" value="1"/>
</dbReference>
<dbReference type="OrthoDB" id="549701at2"/>
<dbReference type="InterPro" id="IPR001173">
    <property type="entry name" value="Glyco_trans_2-like"/>
</dbReference>
<reference evidence="2" key="1">
    <citation type="submission" date="2006-06" db="EMBL/GenBank/DDBJ databases">
        <title>Complete sequence of Trichodesmium erythraeum IMS101.</title>
        <authorList>
            <consortium name="US DOE Joint Genome Institute"/>
            <person name="Copeland A."/>
            <person name="Lucas S."/>
            <person name="Lapidus A."/>
            <person name="Barry K."/>
            <person name="Detter J.C."/>
            <person name="Glavina del Rio T."/>
            <person name="Hammon N."/>
            <person name="Israni S."/>
            <person name="Dalin E."/>
            <person name="Tice H."/>
            <person name="Pitluck S."/>
            <person name="Kiss H."/>
            <person name="Munk A.C."/>
            <person name="Brettin T."/>
            <person name="Bruce D."/>
            <person name="Han C."/>
            <person name="Tapia R."/>
            <person name="Gilna P."/>
            <person name="Schmutz J."/>
            <person name="Larimer F."/>
            <person name="Land M."/>
            <person name="Hauser L."/>
            <person name="Kyrpides N."/>
            <person name="Kim E."/>
            <person name="Richardson P."/>
        </authorList>
    </citation>
    <scope>NUCLEOTIDE SEQUENCE [LARGE SCALE GENOMIC DNA]</scope>
    <source>
        <strain evidence="2">IMS101</strain>
    </source>
</reference>
<sequence length="376" mass="44094">MPINNFPKVTVCLPTYNSGEFLRYAIDSILEQTFTDFELIISDDCSTDNTPEIIRSYLEKDSRIQYLQNSHNLGLFPNWNRCLESASGEYITVFAQDDVMLPKNLEQKVKILEKYQNVGLVTSSIMVVDSDNNYLNWDWANYDEDSLVNGEEWVKKNLGKANPICCPFVLIRRYILEKVGGKFNDNYLFAGDLELWLRIALVADLYFVKEILGYYRWHKENKTHSFNDFDQVKEHLQICSNLIDSLNLSDLELNYWETEVLSRTVKWVSYYRIYRHLEISNFDEALKLCELLESWRGRSGKLGISVQELGTRIQKILQVNSRLHSEINEYSTWVNNLEGKNSALEREKSWLESQVKAWMQTAQKYYHKIKESGNCL</sequence>
<organism evidence="2">
    <name type="scientific">Trichodesmium erythraeum (strain IMS101)</name>
    <dbReference type="NCBI Taxonomy" id="203124"/>
    <lineage>
        <taxon>Bacteria</taxon>
        <taxon>Bacillati</taxon>
        <taxon>Cyanobacteriota</taxon>
        <taxon>Cyanophyceae</taxon>
        <taxon>Oscillatoriophycideae</taxon>
        <taxon>Oscillatoriales</taxon>
        <taxon>Microcoleaceae</taxon>
        <taxon>Trichodesmium</taxon>
    </lineage>
</organism>
<dbReference type="HOGENOM" id="CLU_025996_0_4_3"/>
<dbReference type="InterPro" id="IPR029044">
    <property type="entry name" value="Nucleotide-diphossugar_trans"/>
</dbReference>
<dbReference type="PANTHER" id="PTHR22916:SF3">
    <property type="entry name" value="UDP-GLCNAC:BETAGAL BETA-1,3-N-ACETYLGLUCOSAMINYLTRANSFERASE-LIKE PROTEIN 1"/>
    <property type="match status" value="1"/>
</dbReference>
<feature type="domain" description="Glycosyltransferase 2-like" evidence="1">
    <location>
        <begin position="10"/>
        <end position="179"/>
    </location>
</feature>
<dbReference type="EMBL" id="CP000393">
    <property type="protein sequence ID" value="ABG52113.1"/>
    <property type="molecule type" value="Genomic_DNA"/>
</dbReference>
<dbReference type="GO" id="GO:0016758">
    <property type="term" value="F:hexosyltransferase activity"/>
    <property type="evidence" value="ECO:0007669"/>
    <property type="project" value="UniProtKB-ARBA"/>
</dbReference>
<evidence type="ECO:0000313" key="2">
    <source>
        <dbReference type="EMBL" id="ABG52113.1"/>
    </source>
</evidence>
<dbReference type="AlphaFoldDB" id="Q110G1"/>
<keyword evidence="2" id="KW-0808">Transferase</keyword>
<dbReference type="SUPFAM" id="SSF53448">
    <property type="entry name" value="Nucleotide-diphospho-sugar transferases"/>
    <property type="match status" value="1"/>
</dbReference>
<dbReference type="CAZy" id="GT2">
    <property type="family name" value="Glycosyltransferase Family 2"/>
</dbReference>
<dbReference type="eggNOG" id="COG1216">
    <property type="taxonomic scope" value="Bacteria"/>
</dbReference>
<dbReference type="KEGG" id="ter:Tery_2950"/>
<proteinExistence type="predicted"/>
<dbReference type="PANTHER" id="PTHR22916">
    <property type="entry name" value="GLYCOSYLTRANSFERASE"/>
    <property type="match status" value="1"/>
</dbReference>
<name>Q110G1_TRIEI</name>
<evidence type="ECO:0000259" key="1">
    <source>
        <dbReference type="Pfam" id="PF00535"/>
    </source>
</evidence>
<accession>Q110G1</accession>